<dbReference type="GO" id="GO:0003700">
    <property type="term" value="F:DNA-binding transcription factor activity"/>
    <property type="evidence" value="ECO:0007669"/>
    <property type="project" value="InterPro"/>
</dbReference>
<dbReference type="Pfam" id="PF00392">
    <property type="entry name" value="GntR"/>
    <property type="match status" value="1"/>
</dbReference>
<keyword evidence="3" id="KW-0804">Transcription</keyword>
<evidence type="ECO:0000256" key="1">
    <source>
        <dbReference type="ARBA" id="ARBA00023015"/>
    </source>
</evidence>
<keyword evidence="6" id="KW-1185">Reference proteome</keyword>
<protein>
    <submittedName>
        <fullName evidence="5">DNA-binding FadR family transcriptional regulator</fullName>
    </submittedName>
</protein>
<dbReference type="RefSeq" id="WP_243726580.1">
    <property type="nucleotide sequence ID" value="NZ_SLWS01000001.1"/>
</dbReference>
<organism evidence="5 6">
    <name type="scientific">Actinocrispum wychmicini</name>
    <dbReference type="NCBI Taxonomy" id="1213861"/>
    <lineage>
        <taxon>Bacteria</taxon>
        <taxon>Bacillati</taxon>
        <taxon>Actinomycetota</taxon>
        <taxon>Actinomycetes</taxon>
        <taxon>Pseudonocardiales</taxon>
        <taxon>Pseudonocardiaceae</taxon>
        <taxon>Actinocrispum</taxon>
    </lineage>
</organism>
<comment type="caution">
    <text evidence="5">The sequence shown here is derived from an EMBL/GenBank/DDBJ whole genome shotgun (WGS) entry which is preliminary data.</text>
</comment>
<dbReference type="GO" id="GO:0003677">
    <property type="term" value="F:DNA binding"/>
    <property type="evidence" value="ECO:0007669"/>
    <property type="project" value="UniProtKB-KW"/>
</dbReference>
<dbReference type="InterPro" id="IPR036388">
    <property type="entry name" value="WH-like_DNA-bd_sf"/>
</dbReference>
<dbReference type="EMBL" id="SLWS01000001">
    <property type="protein sequence ID" value="TCO64649.1"/>
    <property type="molecule type" value="Genomic_DNA"/>
</dbReference>
<sequence length="233" mass="25445">MTSARGLHAHLLDSLGMALASGRYPSGTILRLDELTTRYGVSRTVAREAVRVLEALRMVRSRPKVGMTVLPATDWNLFDPQLIRWRLAGSDRRRLLGQLSQLRGAVEPVAAGLAATHATAEQRAELSRFADEMRAHAVAGDMGRFIAADVAFHRIVFLACGNDLFVHVGEVTATVLNGRKELSLLPATANREALDWHVLVAEAIRRGDAAAAERVARSIVEQSADEVQRLLEP</sequence>
<dbReference type="PANTHER" id="PTHR43537">
    <property type="entry name" value="TRANSCRIPTIONAL REGULATOR, GNTR FAMILY"/>
    <property type="match status" value="1"/>
</dbReference>
<dbReference type="InterPro" id="IPR008920">
    <property type="entry name" value="TF_FadR/GntR_C"/>
</dbReference>
<dbReference type="Proteomes" id="UP000295680">
    <property type="component" value="Unassembled WGS sequence"/>
</dbReference>
<dbReference type="Gene3D" id="1.20.120.530">
    <property type="entry name" value="GntR ligand-binding domain-like"/>
    <property type="match status" value="1"/>
</dbReference>
<dbReference type="InterPro" id="IPR000524">
    <property type="entry name" value="Tscrpt_reg_HTH_GntR"/>
</dbReference>
<keyword evidence="2 5" id="KW-0238">DNA-binding</keyword>
<dbReference type="SMART" id="SM00895">
    <property type="entry name" value="FCD"/>
    <property type="match status" value="1"/>
</dbReference>
<dbReference type="AlphaFoldDB" id="A0A4R2K4B9"/>
<dbReference type="Gene3D" id="1.10.10.10">
    <property type="entry name" value="Winged helix-like DNA-binding domain superfamily/Winged helix DNA-binding domain"/>
    <property type="match status" value="1"/>
</dbReference>
<dbReference type="SUPFAM" id="SSF48008">
    <property type="entry name" value="GntR ligand-binding domain-like"/>
    <property type="match status" value="1"/>
</dbReference>
<dbReference type="SUPFAM" id="SSF46785">
    <property type="entry name" value="Winged helix' DNA-binding domain"/>
    <property type="match status" value="1"/>
</dbReference>
<dbReference type="Pfam" id="PF07729">
    <property type="entry name" value="FCD"/>
    <property type="match status" value="1"/>
</dbReference>
<dbReference type="InterPro" id="IPR011711">
    <property type="entry name" value="GntR_C"/>
</dbReference>
<evidence type="ECO:0000313" key="6">
    <source>
        <dbReference type="Proteomes" id="UP000295680"/>
    </source>
</evidence>
<dbReference type="SMART" id="SM00345">
    <property type="entry name" value="HTH_GNTR"/>
    <property type="match status" value="1"/>
</dbReference>
<gene>
    <name evidence="5" type="ORF">EV192_101429</name>
</gene>
<evidence type="ECO:0000259" key="4">
    <source>
        <dbReference type="PROSITE" id="PS50949"/>
    </source>
</evidence>
<evidence type="ECO:0000256" key="2">
    <source>
        <dbReference type="ARBA" id="ARBA00023125"/>
    </source>
</evidence>
<evidence type="ECO:0000256" key="3">
    <source>
        <dbReference type="ARBA" id="ARBA00023163"/>
    </source>
</evidence>
<feature type="domain" description="HTH gntR-type" evidence="4">
    <location>
        <begin position="5"/>
        <end position="72"/>
    </location>
</feature>
<name>A0A4R2K4B9_9PSEU</name>
<dbReference type="InterPro" id="IPR036390">
    <property type="entry name" value="WH_DNA-bd_sf"/>
</dbReference>
<dbReference type="PANTHER" id="PTHR43537:SF44">
    <property type="entry name" value="GNTR FAMILY REGULATORY PROTEIN"/>
    <property type="match status" value="1"/>
</dbReference>
<evidence type="ECO:0000313" key="5">
    <source>
        <dbReference type="EMBL" id="TCO64649.1"/>
    </source>
</evidence>
<reference evidence="5 6" key="1">
    <citation type="submission" date="2019-03" db="EMBL/GenBank/DDBJ databases">
        <title>Genomic Encyclopedia of Type Strains, Phase IV (KMG-IV): sequencing the most valuable type-strain genomes for metagenomic binning, comparative biology and taxonomic classification.</title>
        <authorList>
            <person name="Goeker M."/>
        </authorList>
    </citation>
    <scope>NUCLEOTIDE SEQUENCE [LARGE SCALE GENOMIC DNA]</scope>
    <source>
        <strain evidence="5 6">DSM 45934</strain>
    </source>
</reference>
<proteinExistence type="predicted"/>
<keyword evidence="1" id="KW-0805">Transcription regulation</keyword>
<accession>A0A4R2K4B9</accession>
<dbReference type="PROSITE" id="PS50949">
    <property type="entry name" value="HTH_GNTR"/>
    <property type="match status" value="1"/>
</dbReference>